<keyword evidence="3" id="KW-0813">Transport</keyword>
<dbReference type="GO" id="GO:0005886">
    <property type="term" value="C:plasma membrane"/>
    <property type="evidence" value="ECO:0007669"/>
    <property type="project" value="UniProtKB-SubCell"/>
</dbReference>
<organism evidence="8 9">
    <name type="scientific">Nocardia veterana</name>
    <dbReference type="NCBI Taxonomy" id="132249"/>
    <lineage>
        <taxon>Bacteria</taxon>
        <taxon>Bacillati</taxon>
        <taxon>Actinomycetota</taxon>
        <taxon>Actinomycetes</taxon>
        <taxon>Mycobacteriales</taxon>
        <taxon>Nocardiaceae</taxon>
        <taxon>Nocardia</taxon>
    </lineage>
</organism>
<dbReference type="CDD" id="cd03230">
    <property type="entry name" value="ABC_DR_subfamily_A"/>
    <property type="match status" value="1"/>
</dbReference>
<evidence type="ECO:0000256" key="6">
    <source>
        <dbReference type="ARBA" id="ARBA00023251"/>
    </source>
</evidence>
<gene>
    <name evidence="8" type="ORF">HGA07_28775</name>
</gene>
<dbReference type="Pfam" id="PF00005">
    <property type="entry name" value="ABC_tran"/>
    <property type="match status" value="1"/>
</dbReference>
<dbReference type="PROSITE" id="PS50893">
    <property type="entry name" value="ABC_TRANSPORTER_2"/>
    <property type="match status" value="1"/>
</dbReference>
<dbReference type="GO" id="GO:0046677">
    <property type="term" value="P:response to antibiotic"/>
    <property type="evidence" value="ECO:0007669"/>
    <property type="project" value="UniProtKB-KW"/>
</dbReference>
<dbReference type="InterPro" id="IPR027417">
    <property type="entry name" value="P-loop_NTPase"/>
</dbReference>
<feature type="domain" description="ABC transporter" evidence="7">
    <location>
        <begin position="5"/>
        <end position="230"/>
    </location>
</feature>
<dbReference type="InterPro" id="IPR003593">
    <property type="entry name" value="AAA+_ATPase"/>
</dbReference>
<sequence>MSDVIATEQLTKTFGRNRGVADIGIDVAAGEVFGFLGPNGAGKSTTIRLLLGLYRPTSGHMRVLGLDPTRDAVAIHRRVGYLPGELALYQRLTGREHIDRFARIRRLTDLGYCDELVERFGVELHRPVRTLSKGNRQKIGLLLAFMHRPDLLVLDEPTAGLDPLLQDEFARLVRETVADGRTVFLSSHELDEVQRLVDRLAIIKEGRIVVSDTVDGMRRNAPRTIEFEFTHPPGTDAFSGLDGVQVLHDTGPRVTLAVTGPVAPVLRTAAALDAVDVTARPADLDELFRTYYRDELGGSHDA</sequence>
<keyword evidence="6" id="KW-0046">Antibiotic resistance</keyword>
<evidence type="ECO:0000256" key="3">
    <source>
        <dbReference type="ARBA" id="ARBA00022448"/>
    </source>
</evidence>
<protein>
    <submittedName>
        <fullName evidence="8">ABC transporter ATP-binding protein</fullName>
    </submittedName>
</protein>
<dbReference type="Proteomes" id="UP000523447">
    <property type="component" value="Unassembled WGS sequence"/>
</dbReference>
<dbReference type="Gene3D" id="3.40.50.300">
    <property type="entry name" value="P-loop containing nucleotide triphosphate hydrolases"/>
    <property type="match status" value="1"/>
</dbReference>
<evidence type="ECO:0000256" key="4">
    <source>
        <dbReference type="ARBA" id="ARBA00022741"/>
    </source>
</evidence>
<comment type="subcellular location">
    <subcellularLocation>
        <location evidence="1">Cell membrane</location>
        <topology evidence="1">Peripheral membrane protein</topology>
    </subcellularLocation>
</comment>
<dbReference type="AlphaFoldDB" id="A0A7X6M5J0"/>
<evidence type="ECO:0000256" key="5">
    <source>
        <dbReference type="ARBA" id="ARBA00022840"/>
    </source>
</evidence>
<dbReference type="SMART" id="SM00382">
    <property type="entry name" value="AAA"/>
    <property type="match status" value="1"/>
</dbReference>
<comment type="caution">
    <text evidence="8">The sequence shown here is derived from an EMBL/GenBank/DDBJ whole genome shotgun (WGS) entry which is preliminary data.</text>
</comment>
<dbReference type="InterPro" id="IPR017871">
    <property type="entry name" value="ABC_transporter-like_CS"/>
</dbReference>
<dbReference type="SUPFAM" id="SSF52540">
    <property type="entry name" value="P-loop containing nucleoside triphosphate hydrolases"/>
    <property type="match status" value="1"/>
</dbReference>
<proteinExistence type="inferred from homology"/>
<dbReference type="PROSITE" id="PS00211">
    <property type="entry name" value="ABC_TRANSPORTER_1"/>
    <property type="match status" value="1"/>
</dbReference>
<dbReference type="GO" id="GO:0005524">
    <property type="term" value="F:ATP binding"/>
    <property type="evidence" value="ECO:0007669"/>
    <property type="project" value="UniProtKB-KW"/>
</dbReference>
<name>A0A7X6M5J0_9NOCA</name>
<reference evidence="8 9" key="1">
    <citation type="submission" date="2020-04" db="EMBL/GenBank/DDBJ databases">
        <title>MicrobeNet Type strains.</title>
        <authorList>
            <person name="Nicholson A.C."/>
        </authorList>
    </citation>
    <scope>NUCLEOTIDE SEQUENCE [LARGE SCALE GENOMIC DNA]</scope>
    <source>
        <strain evidence="8 9">DSM 44445</strain>
    </source>
</reference>
<evidence type="ECO:0000313" key="9">
    <source>
        <dbReference type="Proteomes" id="UP000523447"/>
    </source>
</evidence>
<accession>A0A7X6M5J0</accession>
<dbReference type="PANTHER" id="PTHR42711">
    <property type="entry name" value="ABC TRANSPORTER ATP-BINDING PROTEIN"/>
    <property type="match status" value="1"/>
</dbReference>
<evidence type="ECO:0000256" key="1">
    <source>
        <dbReference type="ARBA" id="ARBA00004202"/>
    </source>
</evidence>
<dbReference type="InterPro" id="IPR050763">
    <property type="entry name" value="ABC_transporter_ATP-binding"/>
</dbReference>
<evidence type="ECO:0000313" key="8">
    <source>
        <dbReference type="EMBL" id="NKY89577.1"/>
    </source>
</evidence>
<evidence type="ECO:0000256" key="2">
    <source>
        <dbReference type="ARBA" id="ARBA00005417"/>
    </source>
</evidence>
<dbReference type="RefSeq" id="WP_040723592.1">
    <property type="nucleotide sequence ID" value="NZ_CAWPHS010000047.1"/>
</dbReference>
<dbReference type="InterPro" id="IPR003439">
    <property type="entry name" value="ABC_transporter-like_ATP-bd"/>
</dbReference>
<keyword evidence="9" id="KW-1185">Reference proteome</keyword>
<dbReference type="GO" id="GO:0016887">
    <property type="term" value="F:ATP hydrolysis activity"/>
    <property type="evidence" value="ECO:0007669"/>
    <property type="project" value="InterPro"/>
</dbReference>
<keyword evidence="4" id="KW-0547">Nucleotide-binding</keyword>
<dbReference type="PANTHER" id="PTHR42711:SF5">
    <property type="entry name" value="ABC TRANSPORTER ATP-BINDING PROTEIN NATA"/>
    <property type="match status" value="1"/>
</dbReference>
<dbReference type="EMBL" id="JAAXPE010000051">
    <property type="protein sequence ID" value="NKY89577.1"/>
    <property type="molecule type" value="Genomic_DNA"/>
</dbReference>
<comment type="similarity">
    <text evidence="2">Belongs to the ABC transporter superfamily.</text>
</comment>
<keyword evidence="5 8" id="KW-0067">ATP-binding</keyword>
<evidence type="ECO:0000259" key="7">
    <source>
        <dbReference type="PROSITE" id="PS50893"/>
    </source>
</evidence>